<evidence type="ECO:0000313" key="2">
    <source>
        <dbReference type="EMBL" id="QDY78557.1"/>
    </source>
</evidence>
<evidence type="ECO:0000313" key="3">
    <source>
        <dbReference type="Proteomes" id="UP000320580"/>
    </source>
</evidence>
<dbReference type="InterPro" id="IPR011009">
    <property type="entry name" value="Kinase-like_dom_sf"/>
</dbReference>
<dbReference type="SUPFAM" id="SSF56112">
    <property type="entry name" value="Protein kinase-like (PK-like)"/>
    <property type="match status" value="2"/>
</dbReference>
<accession>A0A5B8JAZ8</accession>
<dbReference type="KEGG" id="sqz:FQU76_20885"/>
<evidence type="ECO:0000259" key="1">
    <source>
        <dbReference type="PROSITE" id="PS50011"/>
    </source>
</evidence>
<dbReference type="GO" id="GO:0005524">
    <property type="term" value="F:ATP binding"/>
    <property type="evidence" value="ECO:0007669"/>
    <property type="project" value="InterPro"/>
</dbReference>
<gene>
    <name evidence="2" type="ORF">FQU76_20885</name>
</gene>
<sequence>MPSDSPAGERLRAYRTAATALALHDDRRLAALLETARPLGSGIGGTSALLDVDGTPVFVKRVPLTDTKRAPGHRHSTADLFGLPLNCQYGMSSIGSPGFGAWRELAVHTMTTNWVLTGAYGGFPLMYHWRTLPGAAAPPGELADVERAVDHWGGGPGVRRRIEELRDAAASLVLFLEYVPRTLHDWLGEAVDGGGEGADEAVRRTESQLADGIRFLAGNGLLHFDSHFRNILTDGRRLYFADFGLALATRFDLSAEERAFAARHRDHDAAYTMSYLVNWLITAVHGHGRQEREDLIRACAAGAEPPAGPEAVREVIRRHAATAAVVTDFYGSLLAGALDTPFPAEELDRILRGGA</sequence>
<keyword evidence="3" id="KW-1185">Reference proteome</keyword>
<dbReference type="Proteomes" id="UP000320580">
    <property type="component" value="Chromosome"/>
</dbReference>
<dbReference type="RefSeq" id="WP_146481868.1">
    <property type="nucleotide sequence ID" value="NZ_CP042266.1"/>
</dbReference>
<protein>
    <submittedName>
        <fullName evidence="2">Protein kinase family protein</fullName>
    </submittedName>
</protein>
<dbReference type="InterPro" id="IPR000719">
    <property type="entry name" value="Prot_kinase_dom"/>
</dbReference>
<keyword evidence="2" id="KW-0808">Transferase</keyword>
<dbReference type="OrthoDB" id="4516319at2"/>
<reference evidence="2 3" key="1">
    <citation type="submission" date="2019-07" db="EMBL/GenBank/DDBJ databases">
        <authorList>
            <person name="Zhu P."/>
        </authorList>
    </citation>
    <scope>NUCLEOTIDE SEQUENCE [LARGE SCALE GENOMIC DNA]</scope>
    <source>
        <strain evidence="2 3">SSL-25</strain>
    </source>
</reference>
<organism evidence="2 3">
    <name type="scientific">Streptomyces qinzhouensis</name>
    <dbReference type="NCBI Taxonomy" id="2599401"/>
    <lineage>
        <taxon>Bacteria</taxon>
        <taxon>Bacillati</taxon>
        <taxon>Actinomycetota</taxon>
        <taxon>Actinomycetes</taxon>
        <taxon>Kitasatosporales</taxon>
        <taxon>Streptomycetaceae</taxon>
        <taxon>Streptomyces</taxon>
    </lineage>
</organism>
<dbReference type="EMBL" id="CP042266">
    <property type="protein sequence ID" value="QDY78557.1"/>
    <property type="molecule type" value="Genomic_DNA"/>
</dbReference>
<dbReference type="PROSITE" id="PS50011">
    <property type="entry name" value="PROTEIN_KINASE_DOM"/>
    <property type="match status" value="1"/>
</dbReference>
<name>A0A5B8JAZ8_9ACTN</name>
<dbReference type="AlphaFoldDB" id="A0A5B8JAZ8"/>
<dbReference type="Gene3D" id="1.10.510.10">
    <property type="entry name" value="Transferase(Phosphotransferase) domain 1"/>
    <property type="match status" value="1"/>
</dbReference>
<proteinExistence type="predicted"/>
<feature type="domain" description="Protein kinase" evidence="1">
    <location>
        <begin position="33"/>
        <end position="355"/>
    </location>
</feature>
<keyword evidence="2" id="KW-0418">Kinase</keyword>
<dbReference type="GO" id="GO:0004672">
    <property type="term" value="F:protein kinase activity"/>
    <property type="evidence" value="ECO:0007669"/>
    <property type="project" value="InterPro"/>
</dbReference>